<keyword evidence="7" id="KW-0346">Stress response</keyword>
<dbReference type="PANTHER" id="PTHR30414">
    <property type="entry name" value="MINICONDUCTANCE MECHANOSENSITIVE CHANNEL YBDG"/>
    <property type="match status" value="1"/>
</dbReference>
<comment type="subcellular location">
    <subcellularLocation>
        <location evidence="1">Cell inner membrane</location>
        <topology evidence="1">Multi-pass membrane protein</topology>
    </subcellularLocation>
</comment>
<sequence>MSLISSTKIVLNIEKVSHYYFSLLGEWWSIPYYVGELKQQIKVAYDANNGGEEMQFINNLLLDTGLDPRLVEYLSVVIKILLIGLFCFIANLISKKIVIRIITRIVTNSKVKWGQIVLDRKVFRKLSHFVPALIIYSFSSTFPTHQSSIEKFAIAYTIIVGLVFIQSLLNAFNDIYQTFEISKVKPVKGYVQVVSIVIMTLGFISVISTLIGKSPLILLSGIGALSAVLMLVFKDSLLGLVAGIQLTANDMVRVGDWIEMPKYGADGDVIDISLNTVMVQNFDKTITMIPSYALISDSFINWRGMQKSGGRRIKRSLYIDTSSITFCTEEMMEKFVQVHYLSDYIIQKEMEIAEYNAKNAFDRNNPVNGRALTNIGVFRDYINNYLKNHPKINQNMTLMVRQLGHSEYGLPLEIYAFTNDVQWAAYESVQSDIFDHLFAVAQEFGLRVFQNPSGADLRNMVEETSNQAWIGQRSY</sequence>
<evidence type="ECO:0000313" key="15">
    <source>
        <dbReference type="Proteomes" id="UP000198553"/>
    </source>
</evidence>
<evidence type="ECO:0000256" key="10">
    <source>
        <dbReference type="ARBA" id="ARBA00093659"/>
    </source>
</evidence>
<reference evidence="15" key="1">
    <citation type="submission" date="2016-10" db="EMBL/GenBank/DDBJ databases">
        <authorList>
            <person name="Varghese N."/>
            <person name="Submissions S."/>
        </authorList>
    </citation>
    <scope>NUCLEOTIDE SEQUENCE [LARGE SCALE GENOMIC DNA]</scope>
    <source>
        <strain evidence="15">B48,IBRC-M 10115,DSM 25386,CECT 8001</strain>
    </source>
</reference>
<feature type="transmembrane region" description="Helical" evidence="11">
    <location>
        <begin position="190"/>
        <end position="210"/>
    </location>
</feature>
<evidence type="ECO:0000256" key="6">
    <source>
        <dbReference type="ARBA" id="ARBA00022989"/>
    </source>
</evidence>
<dbReference type="GO" id="GO:0071470">
    <property type="term" value="P:cellular response to osmotic stress"/>
    <property type="evidence" value="ECO:0007669"/>
    <property type="project" value="InterPro"/>
</dbReference>
<dbReference type="EMBL" id="FOBW01000003">
    <property type="protein sequence ID" value="SEM52662.1"/>
    <property type="molecule type" value="Genomic_DNA"/>
</dbReference>
<feature type="domain" description="Mechanosensitive ion channel MscS" evidence="12">
    <location>
        <begin position="235"/>
        <end position="303"/>
    </location>
</feature>
<dbReference type="Proteomes" id="UP000198553">
    <property type="component" value="Unassembled WGS sequence"/>
</dbReference>
<dbReference type="PANTHER" id="PTHR30414:SF0">
    <property type="entry name" value="MINICONDUCTANCE MECHANOSENSITIVE CHANNEL YBDG"/>
    <property type="match status" value="1"/>
</dbReference>
<dbReference type="SUPFAM" id="SSF50182">
    <property type="entry name" value="Sm-like ribonucleoproteins"/>
    <property type="match status" value="1"/>
</dbReference>
<evidence type="ECO:0000256" key="4">
    <source>
        <dbReference type="ARBA" id="ARBA00022519"/>
    </source>
</evidence>
<evidence type="ECO:0000256" key="9">
    <source>
        <dbReference type="ARBA" id="ARBA00093630"/>
    </source>
</evidence>
<dbReference type="InterPro" id="IPR023408">
    <property type="entry name" value="MscS_beta-dom_sf"/>
</dbReference>
<dbReference type="AlphaFoldDB" id="A0A1H7Z252"/>
<dbReference type="Gene3D" id="2.30.30.60">
    <property type="match status" value="1"/>
</dbReference>
<keyword evidence="4" id="KW-0997">Cell inner membrane</keyword>
<dbReference type="InterPro" id="IPR006685">
    <property type="entry name" value="MscS_channel_2nd"/>
</dbReference>
<evidence type="ECO:0000259" key="12">
    <source>
        <dbReference type="Pfam" id="PF00924"/>
    </source>
</evidence>
<keyword evidence="5 11" id="KW-0812">Transmembrane</keyword>
<evidence type="ECO:0000256" key="2">
    <source>
        <dbReference type="ARBA" id="ARBA00008017"/>
    </source>
</evidence>
<evidence type="ECO:0000313" key="14">
    <source>
        <dbReference type="EMBL" id="SEM52662.1"/>
    </source>
</evidence>
<dbReference type="InterPro" id="IPR049278">
    <property type="entry name" value="MS_channel_C"/>
</dbReference>
<evidence type="ECO:0000256" key="1">
    <source>
        <dbReference type="ARBA" id="ARBA00004429"/>
    </source>
</evidence>
<keyword evidence="8 11" id="KW-0472">Membrane</keyword>
<gene>
    <name evidence="14" type="ORF">SAMN05192533_103247</name>
</gene>
<name>A0A1H7Z252_9BACI</name>
<feature type="transmembrane region" description="Helical" evidence="11">
    <location>
        <begin position="73"/>
        <end position="94"/>
    </location>
</feature>
<evidence type="ECO:0000259" key="13">
    <source>
        <dbReference type="Pfam" id="PF21082"/>
    </source>
</evidence>
<feature type="transmembrane region" description="Helical" evidence="11">
    <location>
        <begin position="151"/>
        <end position="169"/>
    </location>
</feature>
<dbReference type="Pfam" id="PF21082">
    <property type="entry name" value="MS_channel_3rd"/>
    <property type="match status" value="1"/>
</dbReference>
<feature type="transmembrane region" description="Helical" evidence="11">
    <location>
        <begin position="216"/>
        <end position="233"/>
    </location>
</feature>
<keyword evidence="6 11" id="KW-1133">Transmembrane helix</keyword>
<evidence type="ECO:0000256" key="5">
    <source>
        <dbReference type="ARBA" id="ARBA00022692"/>
    </source>
</evidence>
<evidence type="ECO:0000256" key="3">
    <source>
        <dbReference type="ARBA" id="ARBA00022475"/>
    </source>
</evidence>
<evidence type="ECO:0000256" key="11">
    <source>
        <dbReference type="SAM" id="Phobius"/>
    </source>
</evidence>
<feature type="domain" description="Mechanosensitive ion channel MscS C-terminal" evidence="13">
    <location>
        <begin position="380"/>
        <end position="447"/>
    </location>
</feature>
<evidence type="ECO:0000256" key="8">
    <source>
        <dbReference type="ARBA" id="ARBA00023136"/>
    </source>
</evidence>
<dbReference type="InterPro" id="IPR030192">
    <property type="entry name" value="YbdG"/>
</dbReference>
<dbReference type="FunFam" id="2.30.30.60:FF:000002">
    <property type="entry name" value="Mechanosensitive ion channel family protein"/>
    <property type="match status" value="1"/>
</dbReference>
<evidence type="ECO:0000256" key="7">
    <source>
        <dbReference type="ARBA" id="ARBA00023016"/>
    </source>
</evidence>
<dbReference type="InterPro" id="IPR010920">
    <property type="entry name" value="LSM_dom_sf"/>
</dbReference>
<dbReference type="GO" id="GO:0005886">
    <property type="term" value="C:plasma membrane"/>
    <property type="evidence" value="ECO:0007669"/>
    <property type="project" value="UniProtKB-SubCell"/>
</dbReference>
<comment type="similarity">
    <text evidence="2">Belongs to the MscS (TC 1.A.23) family.</text>
</comment>
<accession>A0A1H7Z252</accession>
<proteinExistence type="inferred from homology"/>
<keyword evidence="3" id="KW-1003">Cell membrane</keyword>
<keyword evidence="15" id="KW-1185">Reference proteome</keyword>
<dbReference type="Pfam" id="PF00924">
    <property type="entry name" value="MS_channel_2nd"/>
    <property type="match status" value="1"/>
</dbReference>
<organism evidence="14 15">
    <name type="scientific">Mesobacillus persicus</name>
    <dbReference type="NCBI Taxonomy" id="930146"/>
    <lineage>
        <taxon>Bacteria</taxon>
        <taxon>Bacillati</taxon>
        <taxon>Bacillota</taxon>
        <taxon>Bacilli</taxon>
        <taxon>Bacillales</taxon>
        <taxon>Bacillaceae</taxon>
        <taxon>Mesobacillus</taxon>
    </lineage>
</organism>
<dbReference type="GO" id="GO:0008381">
    <property type="term" value="F:mechanosensitive monoatomic ion channel activity"/>
    <property type="evidence" value="ECO:0007669"/>
    <property type="project" value="InterPro"/>
</dbReference>
<protein>
    <recommendedName>
        <fullName evidence="9">Mechanosensing system component YbdG</fullName>
    </recommendedName>
    <alternativeName>
        <fullName evidence="10">Mechanosensitive channel homolog YbdG</fullName>
    </alternativeName>
</protein>